<reference evidence="16" key="2">
    <citation type="submission" date="2025-08" db="UniProtKB">
        <authorList>
            <consortium name="Ensembl"/>
        </authorList>
    </citation>
    <scope>IDENTIFICATION</scope>
</reference>
<evidence type="ECO:0000313" key="17">
    <source>
        <dbReference type="Proteomes" id="UP000694580"/>
    </source>
</evidence>
<dbReference type="FunFam" id="3.40.630.30:FF:000013">
    <property type="entry name" value="cysteine-rich protein 2-binding protein-like"/>
    <property type="match status" value="1"/>
</dbReference>
<feature type="domain" description="N-acetyltransferase" evidence="15">
    <location>
        <begin position="985"/>
        <end position="1129"/>
    </location>
</feature>
<feature type="compositionally biased region" description="Low complexity" evidence="13">
    <location>
        <begin position="329"/>
        <end position="340"/>
    </location>
</feature>
<dbReference type="FunFam" id="3.90.980.20:FF:000004">
    <property type="entry name" value="Cysteine-rich protein 2-binding protein-like"/>
    <property type="match status" value="1"/>
</dbReference>
<keyword evidence="3" id="KW-0963">Cytoplasm</keyword>
<feature type="compositionally biased region" description="Low complexity" evidence="13">
    <location>
        <begin position="294"/>
        <end position="311"/>
    </location>
</feature>
<feature type="transmembrane region" description="Helical" evidence="14">
    <location>
        <begin position="773"/>
        <end position="799"/>
    </location>
</feature>
<reference evidence="16 17" key="1">
    <citation type="submission" date="2020-06" db="EMBL/GenBank/DDBJ databases">
        <authorList>
            <consortium name="Wellcome Sanger Institute Data Sharing"/>
        </authorList>
    </citation>
    <scope>NUCLEOTIDE SEQUENCE [LARGE SCALE GENOMIC DNA]</scope>
</reference>
<dbReference type="CDD" id="cd04301">
    <property type="entry name" value="NAT_SF"/>
    <property type="match status" value="1"/>
</dbReference>
<dbReference type="GO" id="GO:0005634">
    <property type="term" value="C:nucleus"/>
    <property type="evidence" value="ECO:0007669"/>
    <property type="project" value="UniProtKB-SubCell"/>
</dbReference>
<evidence type="ECO:0000256" key="9">
    <source>
        <dbReference type="ARBA" id="ARBA00068048"/>
    </source>
</evidence>
<feature type="region of interest" description="Disordered" evidence="13">
    <location>
        <begin position="444"/>
        <end position="480"/>
    </location>
</feature>
<feature type="region of interest" description="Disordered" evidence="13">
    <location>
        <begin position="329"/>
        <end position="363"/>
    </location>
</feature>
<dbReference type="Ensembl" id="ENSDCDT00010005163.1">
    <property type="protein sequence ID" value="ENSDCDP00010004996.1"/>
    <property type="gene ID" value="ENSDCDG00010002190.1"/>
</dbReference>
<dbReference type="Gene3D" id="3.90.980.20">
    <property type="match status" value="1"/>
</dbReference>
<comment type="subcellular location">
    <subcellularLocation>
        <location evidence="2">Cytoplasm</location>
    </subcellularLocation>
    <subcellularLocation>
        <location evidence="1">Nucleus</location>
    </subcellularLocation>
</comment>
<gene>
    <name evidence="16" type="primary">KAT14</name>
</gene>
<dbReference type="PROSITE" id="PS51186">
    <property type="entry name" value="GNAT"/>
    <property type="match status" value="1"/>
</dbReference>
<evidence type="ECO:0000256" key="3">
    <source>
        <dbReference type="ARBA" id="ARBA00022490"/>
    </source>
</evidence>
<dbReference type="PANTHER" id="PTHR20916">
    <property type="entry name" value="CYSTEINE AND GLYCINE-RICH PROTEIN 2 BINDING PROTEIN"/>
    <property type="match status" value="1"/>
</dbReference>
<feature type="transmembrane region" description="Helical" evidence="14">
    <location>
        <begin position="701"/>
        <end position="721"/>
    </location>
</feature>
<evidence type="ECO:0000256" key="10">
    <source>
        <dbReference type="ARBA" id="ARBA00077405"/>
    </source>
</evidence>
<feature type="compositionally biased region" description="Gly residues" evidence="13">
    <location>
        <begin position="464"/>
        <end position="474"/>
    </location>
</feature>
<dbReference type="GO" id="GO:0005737">
    <property type="term" value="C:cytoplasm"/>
    <property type="evidence" value="ECO:0007669"/>
    <property type="project" value="UniProtKB-SubCell"/>
</dbReference>
<evidence type="ECO:0000256" key="13">
    <source>
        <dbReference type="SAM" id="MobiDB-lite"/>
    </source>
</evidence>
<dbReference type="AlphaFoldDB" id="A0AAY4ACN6"/>
<keyword evidence="4" id="KW-0597">Phosphoprotein</keyword>
<comment type="subunit">
    <text evidence="8">Interacts with the LIM 1 domain of CSRP2. Component of the ADA2A-containing complex (ATAC), composed of CSRP2BP, KAT2A, TADA2L, TADA3L, ZZ3, MBIP, WDR5, YEATS2, CCDC101 and DR1. In the complex, it probably interacts directly with KAT2A, MBIP and WDR5.</text>
</comment>
<evidence type="ECO:0000256" key="14">
    <source>
        <dbReference type="SAM" id="Phobius"/>
    </source>
</evidence>
<dbReference type="PANTHER" id="PTHR20916:SF26">
    <property type="entry name" value="CYSTEINE-RICH PROTEIN 2-BINDING PROTEIN"/>
    <property type="match status" value="1"/>
</dbReference>
<dbReference type="GO" id="GO:0140672">
    <property type="term" value="C:ATAC complex"/>
    <property type="evidence" value="ECO:0007669"/>
    <property type="project" value="UniProtKB-ARBA"/>
</dbReference>
<evidence type="ECO:0000313" key="16">
    <source>
        <dbReference type="Ensembl" id="ENSDCDP00010004996.1"/>
    </source>
</evidence>
<evidence type="ECO:0000256" key="5">
    <source>
        <dbReference type="ARBA" id="ARBA00022990"/>
    </source>
</evidence>
<keyword evidence="17" id="KW-1185">Reference proteome</keyword>
<feature type="region of interest" description="Disordered" evidence="13">
    <location>
        <begin position="1"/>
        <end position="70"/>
    </location>
</feature>
<feature type="region of interest" description="Disordered" evidence="13">
    <location>
        <begin position="263"/>
        <end position="315"/>
    </location>
</feature>
<evidence type="ECO:0000256" key="1">
    <source>
        <dbReference type="ARBA" id="ARBA00004123"/>
    </source>
</evidence>
<reference evidence="16" key="3">
    <citation type="submission" date="2025-09" db="UniProtKB">
        <authorList>
            <consortium name="Ensembl"/>
        </authorList>
    </citation>
    <scope>IDENTIFICATION</scope>
</reference>
<evidence type="ECO:0000256" key="4">
    <source>
        <dbReference type="ARBA" id="ARBA00022553"/>
    </source>
</evidence>
<comment type="function">
    <text evidence="7">Component of the ATAC complex, a complex with histone acetyltransferase activity on histones H3 and H4. May function as a scaffold for the ATAC complex to promote ATAC complex stability. Has also weak histone acetyltransferase activity toward histone H4. Required for the normal progression through G1 and G2/M phases of the cell cycle.</text>
</comment>
<feature type="transmembrane region" description="Helical" evidence="14">
    <location>
        <begin position="728"/>
        <end position="761"/>
    </location>
</feature>
<feature type="transmembrane region" description="Helical" evidence="14">
    <location>
        <begin position="624"/>
        <end position="656"/>
    </location>
</feature>
<keyword evidence="14" id="KW-0812">Transmembrane</keyword>
<feature type="transmembrane region" description="Helical" evidence="14">
    <location>
        <begin position="864"/>
        <end position="893"/>
    </location>
</feature>
<keyword evidence="14" id="KW-0472">Membrane</keyword>
<protein>
    <recommendedName>
        <fullName evidence="9">Cysteine-rich protein 2-binding protein</fullName>
    </recommendedName>
    <alternativeName>
        <fullName evidence="11">ADA2A-containing complex subunit 2</fullName>
    </alternativeName>
    <alternativeName>
        <fullName evidence="12">CRP2-binding partner</fullName>
    </alternativeName>
    <alternativeName>
        <fullName evidence="10">Lysine acetyltransferase 14</fullName>
    </alternativeName>
</protein>
<accession>A0AAY4ACN6</accession>
<name>A0AAY4ACN6_9TELE</name>
<evidence type="ECO:0000256" key="6">
    <source>
        <dbReference type="ARBA" id="ARBA00023242"/>
    </source>
</evidence>
<keyword evidence="6" id="KW-0539">Nucleus</keyword>
<dbReference type="GO" id="GO:0004402">
    <property type="term" value="F:histone acetyltransferase activity"/>
    <property type="evidence" value="ECO:0007669"/>
    <property type="project" value="TreeGrafter"/>
</dbReference>
<feature type="compositionally biased region" description="Basic and acidic residues" evidence="13">
    <location>
        <begin position="263"/>
        <end position="281"/>
    </location>
</feature>
<dbReference type="SUPFAM" id="SSF55729">
    <property type="entry name" value="Acyl-CoA N-acyltransferases (Nat)"/>
    <property type="match status" value="1"/>
</dbReference>
<dbReference type="GeneTree" id="ENSGT00390000001146"/>
<organism evidence="16 17">
    <name type="scientific">Denticeps clupeoides</name>
    <name type="common">denticle herring</name>
    <dbReference type="NCBI Taxonomy" id="299321"/>
    <lineage>
        <taxon>Eukaryota</taxon>
        <taxon>Metazoa</taxon>
        <taxon>Chordata</taxon>
        <taxon>Craniata</taxon>
        <taxon>Vertebrata</taxon>
        <taxon>Euteleostomi</taxon>
        <taxon>Actinopterygii</taxon>
        <taxon>Neopterygii</taxon>
        <taxon>Teleostei</taxon>
        <taxon>Clupei</taxon>
        <taxon>Clupeiformes</taxon>
        <taxon>Denticipitoidei</taxon>
        <taxon>Denticipitidae</taxon>
        <taxon>Denticeps</taxon>
    </lineage>
</organism>
<dbReference type="Proteomes" id="UP000694580">
    <property type="component" value="Chromosome 3"/>
</dbReference>
<feature type="transmembrane region" description="Helical" evidence="14">
    <location>
        <begin position="668"/>
        <end position="695"/>
    </location>
</feature>
<keyword evidence="14" id="KW-1133">Transmembrane helix</keyword>
<evidence type="ECO:0000256" key="11">
    <source>
        <dbReference type="ARBA" id="ARBA00079321"/>
    </source>
</evidence>
<evidence type="ECO:0000256" key="12">
    <source>
        <dbReference type="ARBA" id="ARBA00079746"/>
    </source>
</evidence>
<feature type="transmembrane region" description="Helical" evidence="14">
    <location>
        <begin position="595"/>
        <end position="618"/>
    </location>
</feature>
<dbReference type="InterPro" id="IPR000182">
    <property type="entry name" value="GNAT_dom"/>
</dbReference>
<evidence type="ECO:0000256" key="8">
    <source>
        <dbReference type="ARBA" id="ARBA00064759"/>
    </source>
</evidence>
<proteinExistence type="predicted"/>
<feature type="transmembrane region" description="Helical" evidence="14">
    <location>
        <begin position="830"/>
        <end position="852"/>
    </location>
</feature>
<dbReference type="GO" id="GO:0051726">
    <property type="term" value="P:regulation of cell cycle"/>
    <property type="evidence" value="ECO:0007669"/>
    <property type="project" value="UniProtKB-ARBA"/>
</dbReference>
<dbReference type="InterPro" id="IPR016181">
    <property type="entry name" value="Acyl_CoA_acyltransferase"/>
</dbReference>
<sequence length="1129" mass="124769">MDGGGGGEQRSSAPQADEEAMCGSASEGLEEGEVEGETLLIVESEDQASVDLSHDQSGDSLTSDVGEDGESSWAEDVSFYCDKCHKWIPAAQLRGQQPSYLKGDNFFKFVCSGCCEDGKETFERMRLTWQQVVMLAMYNLSLEGTGRQGYFRWKEDICAFIGRHWTFLLGSRKKTSTWWSTVAGCLSVGSPTFFRSGAQEFGEPGWWKLVQNRPPTLRPDGDKSSVASLKAKAPAKPTLDPIITVEGLRKRGGRNPVENAMQLKEKRSRTQEAKDIRRAQKEAASVAGGYQDRSTSSTPVKMSSSASSCAARGRRPDLVLEKGEVVDFSSLSSSDRTPLTSPSPSPSPDFSGPGTPASHSATPSLLSEADLIPDAMPPQALFHDDDELDGEGMIDPGMESVPPPSMPLAGAALIVRKKLRPAQHIKQEVESEDEEHHHHDDAIAASRQGHGDGASLGRGKKGPLGKGGGDGGGAPAAESAAGSAPRYSFLSLYEERVLLRRLEACPQALAVTPQAKRLHRKLLVRQAKRERGLALFDVDQAVTAALSLVGGVYGAQEADAPKYRTTSQDLRILDRFQVPSPRPRPLLLRLYRSDLYLSAGCACFVRVFCVCACFVRVFCVCACFVRVLCVCCVFVACFVCVCVFCACFVCVCVFCARACFVCVCFVRVRVLCVCACFVRVFCACVRVLCVCACFVRVFVRVRVLCACFVRVFCVCACFVRVFCVCVRVLCVCVFCACFVCVCVFCACFVCVCVFCACFVCVCVFCARACFVRVRVLCVCVFCARVFCVCACLCACVLCVCACFVRVFCACVRVLCVCACFVRVFCVCACFVRVFCACVRVLCVCACLYVCFVRVRVLCACFVRVCVCACVLCVCVFCVCVFCACICACVCVFFEHVSVWCVCRVQTAVSSRRSFHHHSVSFWHRLMGSDASTDQSIKSPYTSRTLKPFIRRDYESRPLKMNLLAEIRAHPHRGDARWTPEPDGPVDYCYVRPNHIPSVNAMCHDVFWPGVDLSECLQYPDFSVVALYKKVVIGFGFMVPDVKYNEAYISFLLVHPEWRRAGIATFMIYHLIQTCMGKDVTLHVSASNPAMLLYQKLGFKTEEYILDFYDKYYPVDSKECRHAFFLRLRR</sequence>
<keyword evidence="5" id="KW-0007">Acetylation</keyword>
<dbReference type="GO" id="GO:0051302">
    <property type="term" value="P:regulation of cell division"/>
    <property type="evidence" value="ECO:0007669"/>
    <property type="project" value="UniProtKB-ARBA"/>
</dbReference>
<dbReference type="Pfam" id="PF00583">
    <property type="entry name" value="Acetyltransf_1"/>
    <property type="match status" value="1"/>
</dbReference>
<evidence type="ECO:0000256" key="2">
    <source>
        <dbReference type="ARBA" id="ARBA00004496"/>
    </source>
</evidence>
<dbReference type="Gene3D" id="3.40.630.30">
    <property type="match status" value="1"/>
</dbReference>
<evidence type="ECO:0000259" key="15">
    <source>
        <dbReference type="PROSITE" id="PS51186"/>
    </source>
</evidence>
<evidence type="ECO:0000256" key="7">
    <source>
        <dbReference type="ARBA" id="ARBA00053435"/>
    </source>
</evidence>